<dbReference type="RefSeq" id="WP_069111663.1">
    <property type="nucleotide sequence ID" value="NZ_FNUC01000003.1"/>
</dbReference>
<dbReference type="SUPFAM" id="SSF46785">
    <property type="entry name" value="Winged helix' DNA-binding domain"/>
    <property type="match status" value="1"/>
</dbReference>
<dbReference type="PANTHER" id="PTHR30363">
    <property type="entry name" value="HTH-TYPE TRANSCRIPTIONAL REGULATOR SRLR-RELATED"/>
    <property type="match status" value="1"/>
</dbReference>
<dbReference type="InterPro" id="IPR001034">
    <property type="entry name" value="DeoR_HTH"/>
</dbReference>
<name>A0A1H5MN43_9ACTN</name>
<dbReference type="EMBL" id="FNUC01000003">
    <property type="protein sequence ID" value="SEE90623.1"/>
    <property type="molecule type" value="Genomic_DNA"/>
</dbReference>
<keyword evidence="3" id="KW-0805">Transcription regulation</keyword>
<evidence type="ECO:0000256" key="2">
    <source>
        <dbReference type="ARBA" id="ARBA00022491"/>
    </source>
</evidence>
<dbReference type="PROSITE" id="PS51000">
    <property type="entry name" value="HTH_DEOR_2"/>
    <property type="match status" value="1"/>
</dbReference>
<dbReference type="InterPro" id="IPR036388">
    <property type="entry name" value="WH-like_DNA-bd_sf"/>
</dbReference>
<dbReference type="PANTHER" id="PTHR30363:SF4">
    <property type="entry name" value="GLYCEROL-3-PHOSPHATE REGULON REPRESSOR"/>
    <property type="match status" value="1"/>
</dbReference>
<dbReference type="Pfam" id="PF08220">
    <property type="entry name" value="HTH_DeoR"/>
    <property type="match status" value="1"/>
</dbReference>
<accession>A0A1H5MN43</accession>
<keyword evidence="4" id="KW-0804">Transcription</keyword>
<evidence type="ECO:0000256" key="4">
    <source>
        <dbReference type="ARBA" id="ARBA00023163"/>
    </source>
</evidence>
<keyword evidence="2" id="KW-0678">Repressor</keyword>
<feature type="domain" description="HTH deoR-type" evidence="6">
    <location>
        <begin position="10"/>
        <end position="65"/>
    </location>
</feature>
<dbReference type="STRING" id="561176.SAMN04488561_3286"/>
<reference evidence="8" key="1">
    <citation type="submission" date="2016-10" db="EMBL/GenBank/DDBJ databases">
        <authorList>
            <person name="Varghese N."/>
            <person name="Submissions S."/>
        </authorList>
    </citation>
    <scope>NUCLEOTIDE SEQUENCE [LARGE SCALE GENOMIC DNA]</scope>
    <source>
        <strain evidence="8">DSM 45237</strain>
    </source>
</reference>
<dbReference type="SMART" id="SM01134">
    <property type="entry name" value="DeoRC"/>
    <property type="match status" value="1"/>
</dbReference>
<dbReference type="SUPFAM" id="SSF100950">
    <property type="entry name" value="NagB/RpiA/CoA transferase-like"/>
    <property type="match status" value="1"/>
</dbReference>
<evidence type="ECO:0000256" key="5">
    <source>
        <dbReference type="ARBA" id="ARBA00024937"/>
    </source>
</evidence>
<dbReference type="AlphaFoldDB" id="A0A1H5MN43"/>
<keyword evidence="8" id="KW-1185">Reference proteome</keyword>
<dbReference type="Pfam" id="PF00455">
    <property type="entry name" value="DeoRC"/>
    <property type="match status" value="1"/>
</dbReference>
<dbReference type="InterPro" id="IPR050313">
    <property type="entry name" value="Carb_Metab_HTH_regulators"/>
</dbReference>
<evidence type="ECO:0000256" key="3">
    <source>
        <dbReference type="ARBA" id="ARBA00023015"/>
    </source>
</evidence>
<evidence type="ECO:0000313" key="7">
    <source>
        <dbReference type="EMBL" id="SEE90623.1"/>
    </source>
</evidence>
<evidence type="ECO:0000313" key="8">
    <source>
        <dbReference type="Proteomes" id="UP000181980"/>
    </source>
</evidence>
<dbReference type="Proteomes" id="UP000181980">
    <property type="component" value="Unassembled WGS sequence"/>
</dbReference>
<comment type="function">
    <text evidence="5">Repressor of the lactose catabolism operon. Galactose-6-phosphate is the inducer.</text>
</comment>
<dbReference type="Gene3D" id="3.40.50.1360">
    <property type="match status" value="1"/>
</dbReference>
<organism evidence="7 8">
    <name type="scientific">Jiangella alba</name>
    <dbReference type="NCBI Taxonomy" id="561176"/>
    <lineage>
        <taxon>Bacteria</taxon>
        <taxon>Bacillati</taxon>
        <taxon>Actinomycetota</taxon>
        <taxon>Actinomycetes</taxon>
        <taxon>Jiangellales</taxon>
        <taxon>Jiangellaceae</taxon>
        <taxon>Jiangella</taxon>
    </lineage>
</organism>
<protein>
    <recommendedName>
        <fullName evidence="1">Lactose phosphotransferase system repressor</fullName>
    </recommendedName>
</protein>
<sequence length="268" mass="28855">MRDRNGSLFASERQEEIYARARRDGRVDSAGLAAELGVSHETIRRDLKYLEDIELLRRVHGGAILVDRLQFVPDLAERSLSMAEEKRAIGAAALSVIPDEGTVILDSGTTTARLAEALPADIRLTVLTNSLPITQTLLDRPHIEILNLGGRVNRRTRSTSESWALHALSEVSVDVAVLGASGLSVRRGLTTSDQHESAVKRAMIKAARRVVVLADHSKFGADLLSIVAPLPELDLLITDDGGDPAARQELAAAGLAVEVIGTDRSRPA</sequence>
<proteinExistence type="predicted"/>
<dbReference type="PRINTS" id="PR00037">
    <property type="entry name" value="HTHLACR"/>
</dbReference>
<dbReference type="Gene3D" id="1.10.10.10">
    <property type="entry name" value="Winged helix-like DNA-binding domain superfamily/Winged helix DNA-binding domain"/>
    <property type="match status" value="1"/>
</dbReference>
<dbReference type="OrthoDB" id="7688673at2"/>
<dbReference type="SMART" id="SM00420">
    <property type="entry name" value="HTH_DEOR"/>
    <property type="match status" value="1"/>
</dbReference>
<evidence type="ECO:0000256" key="1">
    <source>
        <dbReference type="ARBA" id="ARBA00021390"/>
    </source>
</evidence>
<gene>
    <name evidence="7" type="ORF">SAMN04488561_3286</name>
</gene>
<evidence type="ECO:0000259" key="6">
    <source>
        <dbReference type="PROSITE" id="PS51000"/>
    </source>
</evidence>
<dbReference type="InterPro" id="IPR014036">
    <property type="entry name" value="DeoR-like_C"/>
</dbReference>
<dbReference type="GO" id="GO:0003700">
    <property type="term" value="F:DNA-binding transcription factor activity"/>
    <property type="evidence" value="ECO:0007669"/>
    <property type="project" value="InterPro"/>
</dbReference>
<dbReference type="InterPro" id="IPR036390">
    <property type="entry name" value="WH_DNA-bd_sf"/>
</dbReference>
<dbReference type="InterPro" id="IPR037171">
    <property type="entry name" value="NagB/RpiA_transferase-like"/>
</dbReference>